<reference evidence="1" key="1">
    <citation type="journal article" date="2015" name="Nature">
        <title>Complex archaea that bridge the gap between prokaryotes and eukaryotes.</title>
        <authorList>
            <person name="Spang A."/>
            <person name="Saw J.H."/>
            <person name="Jorgensen S.L."/>
            <person name="Zaremba-Niedzwiedzka K."/>
            <person name="Martijn J."/>
            <person name="Lind A.E."/>
            <person name="van Eijk R."/>
            <person name="Schleper C."/>
            <person name="Guy L."/>
            <person name="Ettema T.J."/>
        </authorList>
    </citation>
    <scope>NUCLEOTIDE SEQUENCE</scope>
</reference>
<dbReference type="AlphaFoldDB" id="A0A0F9UH64"/>
<accession>A0A0F9UH64</accession>
<comment type="caution">
    <text evidence="1">The sequence shown here is derived from an EMBL/GenBank/DDBJ whole genome shotgun (WGS) entry which is preliminary data.</text>
</comment>
<proteinExistence type="predicted"/>
<evidence type="ECO:0000313" key="1">
    <source>
        <dbReference type="EMBL" id="KKN52933.1"/>
    </source>
</evidence>
<sequence>MLYKNGDVVRFDVSFDYQGPAYTFAKLRCVVGVAGTTFGFDEKAWTNAGITLPETLTWTRFIKRVLVTLKNLEMGETYDTYTKLMSGTGQADIFWNGVGNIQMATSAPDSEFRDLEVQVG</sequence>
<gene>
    <name evidence="1" type="ORF">LCGC14_0607340</name>
</gene>
<name>A0A0F9UH64_9ZZZZ</name>
<dbReference type="EMBL" id="LAZR01000997">
    <property type="protein sequence ID" value="KKN52933.1"/>
    <property type="molecule type" value="Genomic_DNA"/>
</dbReference>
<protein>
    <submittedName>
        <fullName evidence="1">Uncharacterized protein</fullName>
    </submittedName>
</protein>
<organism evidence="1">
    <name type="scientific">marine sediment metagenome</name>
    <dbReference type="NCBI Taxonomy" id="412755"/>
    <lineage>
        <taxon>unclassified sequences</taxon>
        <taxon>metagenomes</taxon>
        <taxon>ecological metagenomes</taxon>
    </lineage>
</organism>